<dbReference type="Proteomes" id="UP000772618">
    <property type="component" value="Unassembled WGS sequence"/>
</dbReference>
<evidence type="ECO:0000256" key="4">
    <source>
        <dbReference type="ARBA" id="ARBA00022679"/>
    </source>
</evidence>
<organism evidence="8 9">
    <name type="scientific">Chryseosolibacter indicus</name>
    <dbReference type="NCBI Taxonomy" id="2782351"/>
    <lineage>
        <taxon>Bacteria</taxon>
        <taxon>Pseudomonadati</taxon>
        <taxon>Bacteroidota</taxon>
        <taxon>Cytophagia</taxon>
        <taxon>Cytophagales</taxon>
        <taxon>Chryseotaleaceae</taxon>
        <taxon>Chryseosolibacter</taxon>
    </lineage>
</organism>
<keyword evidence="3" id="KW-0997">Cell inner membrane</keyword>
<evidence type="ECO:0000256" key="5">
    <source>
        <dbReference type="ARBA" id="ARBA00023136"/>
    </source>
</evidence>
<dbReference type="Pfam" id="PF03279">
    <property type="entry name" value="Lip_A_acyltrans"/>
    <property type="match status" value="1"/>
</dbReference>
<dbReference type="EMBL" id="JAHESD010000106">
    <property type="protein sequence ID" value="MBT1706386.1"/>
    <property type="molecule type" value="Genomic_DNA"/>
</dbReference>
<keyword evidence="5 7" id="KW-0472">Membrane</keyword>
<comment type="subcellular location">
    <subcellularLocation>
        <location evidence="1">Cell inner membrane</location>
    </subcellularLocation>
</comment>
<evidence type="ECO:0000256" key="3">
    <source>
        <dbReference type="ARBA" id="ARBA00022519"/>
    </source>
</evidence>
<evidence type="ECO:0000256" key="1">
    <source>
        <dbReference type="ARBA" id="ARBA00004533"/>
    </source>
</evidence>
<proteinExistence type="predicted"/>
<feature type="transmembrane region" description="Helical" evidence="7">
    <location>
        <begin position="12"/>
        <end position="35"/>
    </location>
</feature>
<evidence type="ECO:0000256" key="2">
    <source>
        <dbReference type="ARBA" id="ARBA00022475"/>
    </source>
</evidence>
<evidence type="ECO:0000313" key="8">
    <source>
        <dbReference type="EMBL" id="MBT1706386.1"/>
    </source>
</evidence>
<dbReference type="GO" id="GO:0016746">
    <property type="term" value="F:acyltransferase activity"/>
    <property type="evidence" value="ECO:0007669"/>
    <property type="project" value="UniProtKB-KW"/>
</dbReference>
<gene>
    <name evidence="8" type="ORF">KK060_24120</name>
</gene>
<dbReference type="RefSeq" id="WP_254157669.1">
    <property type="nucleotide sequence ID" value="NZ_JAHESD010000106.1"/>
</dbReference>
<evidence type="ECO:0000256" key="6">
    <source>
        <dbReference type="ARBA" id="ARBA00023315"/>
    </source>
</evidence>
<evidence type="ECO:0000313" key="9">
    <source>
        <dbReference type="Proteomes" id="UP000772618"/>
    </source>
</evidence>
<keyword evidence="7" id="KW-1133">Transmembrane helix</keyword>
<keyword evidence="2" id="KW-1003">Cell membrane</keyword>
<keyword evidence="7" id="KW-0812">Transmembrane</keyword>
<sequence>MQAILFYLIYPLIYAIALLPFWALYLLSDFLYYVLRLSGYRKKVVLENLRKSFPEKTEAEIENLSNRYYRYLCDLTLETLKTLTMSERSARERCTFVNKPFLDELYQSGQSFIIVMGHYGNWEWAGPAFSLNTPFQLVVIYRPLSNPYFERMLTRMRTKHGTKICPVKNTLRDMVANRNKLTATAFIADQTATKNDAYWTTFLNQDTAVFTGPEKLAKKFNYPVVYMKMERTRRGHYMVTPELLCREPQRTDTDEISEMFTRRLELDIVEQPTTWLWSHRRWKHKKPAAVPATQEQLTN</sequence>
<reference evidence="8 9" key="1">
    <citation type="submission" date="2021-05" db="EMBL/GenBank/DDBJ databases">
        <title>A Polyphasic approach of four new species of the genus Ohtaekwangia: Ohtaekwangia histidinii sp. nov., Ohtaekwangia cretensis sp. nov., Ohtaekwangia indiensis sp. nov., Ohtaekwangia reichenbachii sp. nov. from diverse environment.</title>
        <authorList>
            <person name="Octaviana S."/>
        </authorList>
    </citation>
    <scope>NUCLEOTIDE SEQUENCE [LARGE SCALE GENOMIC DNA]</scope>
    <source>
        <strain evidence="8 9">PWU20</strain>
    </source>
</reference>
<evidence type="ECO:0000256" key="7">
    <source>
        <dbReference type="SAM" id="Phobius"/>
    </source>
</evidence>
<accession>A0ABS5VYK8</accession>
<protein>
    <submittedName>
        <fullName evidence="8">Lysophospholipid acyltransferase family protein</fullName>
    </submittedName>
</protein>
<dbReference type="CDD" id="cd07984">
    <property type="entry name" value="LPLAT_LABLAT-like"/>
    <property type="match status" value="1"/>
</dbReference>
<keyword evidence="9" id="KW-1185">Reference proteome</keyword>
<keyword evidence="4" id="KW-0808">Transferase</keyword>
<name>A0ABS5VYK8_9BACT</name>
<keyword evidence="6 8" id="KW-0012">Acyltransferase</keyword>
<comment type="caution">
    <text evidence="8">The sequence shown here is derived from an EMBL/GenBank/DDBJ whole genome shotgun (WGS) entry which is preliminary data.</text>
</comment>
<dbReference type="PANTHER" id="PTHR30606:SF10">
    <property type="entry name" value="PHOSPHATIDYLINOSITOL MANNOSIDE ACYLTRANSFERASE"/>
    <property type="match status" value="1"/>
</dbReference>
<dbReference type="InterPro" id="IPR004960">
    <property type="entry name" value="LipA_acyltrans"/>
</dbReference>
<dbReference type="PANTHER" id="PTHR30606">
    <property type="entry name" value="LIPID A BIOSYNTHESIS LAUROYL ACYLTRANSFERASE"/>
    <property type="match status" value="1"/>
</dbReference>